<feature type="domain" description="Conserved hypothetical protein CHP02391" evidence="1">
    <location>
        <begin position="164"/>
        <end position="283"/>
    </location>
</feature>
<proteinExistence type="predicted"/>
<evidence type="ECO:0000259" key="1">
    <source>
        <dbReference type="Pfam" id="PF09509"/>
    </source>
</evidence>
<accession>A0A0P9K8P3</accession>
<organism evidence="2 3">
    <name type="scientific">Pseudomonas syringae pv. antirrhini</name>
    <dbReference type="NCBI Taxonomy" id="251702"/>
    <lineage>
        <taxon>Bacteria</taxon>
        <taxon>Pseudomonadati</taxon>
        <taxon>Pseudomonadota</taxon>
        <taxon>Gammaproteobacteria</taxon>
        <taxon>Pseudomonadales</taxon>
        <taxon>Pseudomonadaceae</taxon>
        <taxon>Pseudomonas</taxon>
    </lineage>
</organism>
<reference evidence="2 3" key="1">
    <citation type="submission" date="2015-09" db="EMBL/GenBank/DDBJ databases">
        <title>Genome announcement of multiple Pseudomonas syringae strains.</title>
        <authorList>
            <person name="Thakur S."/>
            <person name="Wang P.W."/>
            <person name="Gong Y."/>
            <person name="Weir B.S."/>
            <person name="Guttman D.S."/>
        </authorList>
    </citation>
    <scope>NUCLEOTIDE SEQUENCE [LARGE SCALE GENOMIC DNA]</scope>
    <source>
        <strain evidence="2 3">ICMP4303</strain>
    </source>
</reference>
<dbReference type="AlphaFoldDB" id="A0A0P9K8P3"/>
<dbReference type="Proteomes" id="UP000050425">
    <property type="component" value="Unassembled WGS sequence"/>
</dbReference>
<evidence type="ECO:0000313" key="2">
    <source>
        <dbReference type="EMBL" id="KPW52168.1"/>
    </source>
</evidence>
<evidence type="ECO:0000313" key="3">
    <source>
        <dbReference type="Proteomes" id="UP000050425"/>
    </source>
</evidence>
<protein>
    <recommendedName>
        <fullName evidence="1">Conserved hypothetical protein CHP02391 domain-containing protein</fullName>
    </recommendedName>
</protein>
<dbReference type="PATRIC" id="fig|251702.3.peg.3465"/>
<dbReference type="Pfam" id="PF09509">
    <property type="entry name" value="Hypoth_Ymh"/>
    <property type="match status" value="1"/>
</dbReference>
<name>A0A0P9K8P3_9PSED</name>
<dbReference type="EMBL" id="LJPT01000018">
    <property type="protein sequence ID" value="KPW52168.1"/>
    <property type="molecule type" value="Genomic_DNA"/>
</dbReference>
<dbReference type="NCBIfam" id="TIGR02391">
    <property type="entry name" value="hypoth_ymh"/>
    <property type="match status" value="1"/>
</dbReference>
<sequence>MAYGLFFQLLERQSSVYRWRLALSTRIQPFSSQHLEAACRVLADTERGLSGTQIGYLLQDIRVPDADANNTKWKRLFNALAQMQNQHQVGNHLILFINSAMNPVSYARDREAFNWRRDELNVVLAFSGFYVRDYGKVGRADKATTLDVARARVGRLKAALEARAVHEEVVKYCRAELLSENYFHAVFEATKGIAARVRSLSGLNGDGADLVTKAFLGQSPVLAVGPLATESEKSEQKGFANLLIGLFGAVRNPLAHATKIDWPMSEQDALDILTMVSLMHRKLDVTRKINP</sequence>
<comment type="caution">
    <text evidence="2">The sequence shown here is derived from an EMBL/GenBank/DDBJ whole genome shotgun (WGS) entry which is preliminary data.</text>
</comment>
<dbReference type="InterPro" id="IPR012654">
    <property type="entry name" value="CHP02391"/>
</dbReference>
<gene>
    <name evidence="2" type="ORF">ALO88_102228</name>
</gene>